<organism evidence="1 2">
    <name type="scientific">Physocladia obscura</name>
    <dbReference type="NCBI Taxonomy" id="109957"/>
    <lineage>
        <taxon>Eukaryota</taxon>
        <taxon>Fungi</taxon>
        <taxon>Fungi incertae sedis</taxon>
        <taxon>Chytridiomycota</taxon>
        <taxon>Chytridiomycota incertae sedis</taxon>
        <taxon>Chytridiomycetes</taxon>
        <taxon>Chytridiales</taxon>
        <taxon>Chytriomycetaceae</taxon>
        <taxon>Physocladia</taxon>
    </lineage>
</organism>
<protein>
    <submittedName>
        <fullName evidence="1">Uncharacterized protein</fullName>
    </submittedName>
</protein>
<accession>A0AAD5SV54</accession>
<comment type="caution">
    <text evidence="1">The sequence shown here is derived from an EMBL/GenBank/DDBJ whole genome shotgun (WGS) entry which is preliminary data.</text>
</comment>
<gene>
    <name evidence="1" type="ORF">HK100_007309</name>
</gene>
<dbReference type="Proteomes" id="UP001211907">
    <property type="component" value="Unassembled WGS sequence"/>
</dbReference>
<proteinExistence type="predicted"/>
<feature type="non-terminal residue" evidence="1">
    <location>
        <position position="666"/>
    </location>
</feature>
<keyword evidence="2" id="KW-1185">Reference proteome</keyword>
<dbReference type="EMBL" id="JADGJH010003434">
    <property type="protein sequence ID" value="KAJ3090960.1"/>
    <property type="molecule type" value="Genomic_DNA"/>
</dbReference>
<name>A0AAD5SV54_9FUNG</name>
<evidence type="ECO:0000313" key="1">
    <source>
        <dbReference type="EMBL" id="KAJ3090960.1"/>
    </source>
</evidence>
<reference evidence="1" key="1">
    <citation type="submission" date="2020-05" db="EMBL/GenBank/DDBJ databases">
        <title>Phylogenomic resolution of chytrid fungi.</title>
        <authorList>
            <person name="Stajich J.E."/>
            <person name="Amses K."/>
            <person name="Simmons R."/>
            <person name="Seto K."/>
            <person name="Myers J."/>
            <person name="Bonds A."/>
            <person name="Quandt C.A."/>
            <person name="Barry K."/>
            <person name="Liu P."/>
            <person name="Grigoriev I."/>
            <person name="Longcore J.E."/>
            <person name="James T.Y."/>
        </authorList>
    </citation>
    <scope>NUCLEOTIDE SEQUENCE</scope>
    <source>
        <strain evidence="1">JEL0513</strain>
    </source>
</reference>
<dbReference type="AlphaFoldDB" id="A0AAD5SV54"/>
<evidence type="ECO:0000313" key="2">
    <source>
        <dbReference type="Proteomes" id="UP001211907"/>
    </source>
</evidence>
<sequence length="666" mass="75768">MLAFHRMISTSTTPDLFMALRCHGYKPMRTLSEVLDVVSLGAPRAILGSDTFNKRVVPSHIGDTKSSNNPKSQDQIIWTEDLDKYVQWGLGPEVSTGTCVLVMHDPSWFGSEEVQTKLLRMAIRDMSQVWREAVYKRDWRDRKEPVERVLQTTTEVYETIQVTLQKASDQCQLTGVLSQGLVRMNEHYMLIGLEHLHMLCRETGMLENGVPVVNNVRATMEAGGVQYVTMIEEGVLASNFSWDILKRFNLPAKESMFSKVNASSLLQTEEKTASFGERQNSLSCRDNRCKLVNFWRRSQLMNRISRWVRSGRSSNVLRWRSYCKELHVNQMYDAYLQAVATVVAVPAISPHNDLLDSLILSGWFSSAWTLLDLALARKVVLSTPSGNVPMFDVIIDRMAKEIRLLFEKPEHKLNNRSVSYDTLFRAVYSYRNSRLALIKAFPQQDVMLLMEGRDSVIEADKVFVLAKISGITLQYDPHLTLAEAWAKYIKLAQVQSKSRPVFFTSGLVEGKRIGESAVPDIGSEARVFWPNRRVMNILGFTPERGVQVDTYQLLLHDPVIKVTTKLSWKNRDIETIVAPQWDALCKLDDSDSVSQEMQTRSRADFMSMAEYANSLLNPRGRFMKEQRHGHWVSGTVAAGWFTGFVTENAVSELAHASWMVECLNNT</sequence>